<protein>
    <submittedName>
        <fullName evidence="3">Uncharacterized protein</fullName>
    </submittedName>
</protein>
<gene>
    <name evidence="3" type="ORF">CC1G_00759</name>
</gene>
<accession>A8N9E5</accession>
<dbReference type="eggNOG" id="ENOG502RBQA">
    <property type="taxonomic scope" value="Eukaryota"/>
</dbReference>
<evidence type="ECO:0000256" key="2">
    <source>
        <dbReference type="SAM" id="MobiDB-lite"/>
    </source>
</evidence>
<dbReference type="GeneID" id="6007674"/>
<dbReference type="STRING" id="240176.A8N9E5"/>
<feature type="region of interest" description="Disordered" evidence="2">
    <location>
        <begin position="146"/>
        <end position="165"/>
    </location>
</feature>
<feature type="region of interest" description="Disordered" evidence="2">
    <location>
        <begin position="183"/>
        <end position="246"/>
    </location>
</feature>
<dbReference type="HOGENOM" id="CLU_062453_0_0_1"/>
<feature type="compositionally biased region" description="Basic and acidic residues" evidence="2">
    <location>
        <begin position="195"/>
        <end position="208"/>
    </location>
</feature>
<evidence type="ECO:0000313" key="3">
    <source>
        <dbReference type="EMBL" id="EAU90375.2"/>
    </source>
</evidence>
<dbReference type="EMBL" id="AACS02000007">
    <property type="protein sequence ID" value="EAU90375.2"/>
    <property type="molecule type" value="Genomic_DNA"/>
</dbReference>
<keyword evidence="1" id="KW-0175">Coiled coil</keyword>
<keyword evidence="4" id="KW-1185">Reference proteome</keyword>
<dbReference type="OrthoDB" id="6105938at2759"/>
<feature type="coiled-coil region" evidence="1">
    <location>
        <begin position="49"/>
        <end position="110"/>
    </location>
</feature>
<dbReference type="OMA" id="WYHSENE"/>
<dbReference type="InParanoid" id="A8N9E5"/>
<dbReference type="VEuPathDB" id="FungiDB:CC1G_00759"/>
<evidence type="ECO:0000256" key="1">
    <source>
        <dbReference type="SAM" id="Coils"/>
    </source>
</evidence>
<proteinExistence type="predicted"/>
<dbReference type="Proteomes" id="UP000001861">
    <property type="component" value="Unassembled WGS sequence"/>
</dbReference>
<name>A8N9E5_COPC7</name>
<dbReference type="RefSeq" id="XP_001831212.2">
    <property type="nucleotide sequence ID" value="XM_001831160.2"/>
</dbReference>
<organism evidence="3 4">
    <name type="scientific">Coprinopsis cinerea (strain Okayama-7 / 130 / ATCC MYA-4618 / FGSC 9003)</name>
    <name type="common">Inky cap fungus</name>
    <name type="synonym">Hormographiella aspergillata</name>
    <dbReference type="NCBI Taxonomy" id="240176"/>
    <lineage>
        <taxon>Eukaryota</taxon>
        <taxon>Fungi</taxon>
        <taxon>Dikarya</taxon>
        <taxon>Basidiomycota</taxon>
        <taxon>Agaricomycotina</taxon>
        <taxon>Agaricomycetes</taxon>
        <taxon>Agaricomycetidae</taxon>
        <taxon>Agaricales</taxon>
        <taxon>Agaricineae</taxon>
        <taxon>Psathyrellaceae</taxon>
        <taxon>Coprinopsis</taxon>
    </lineage>
</organism>
<dbReference type="KEGG" id="cci:CC1G_00759"/>
<comment type="caution">
    <text evidence="3">The sequence shown here is derived from an EMBL/GenBank/DDBJ whole genome shotgun (WGS) entry which is preliminary data.</text>
</comment>
<evidence type="ECO:0000313" key="4">
    <source>
        <dbReference type="Proteomes" id="UP000001861"/>
    </source>
</evidence>
<dbReference type="AlphaFoldDB" id="A8N9E5"/>
<sequence length="301" mass="34259">MDENAPLASVKKARDKLEKAAKSCRGDDDLTSQLLRSIEDFTTRIIPLFEEFHNQRQELEQARKQNEKLQNEKAELGKRLAKSQWYHSENERLRNEVIQAQRIADEATVAGEKLKDLLTETRNDLASYKKIAADLDKDKKRMADQLERNSNAAKNSREKVKDVRAQNAELQKKIESLEQRLLETPHSPVSQPQPHDYDGDFSSHELKTPSRYLVKSSQPPPPPPLPEDIDFFEGMPRPGFGSDWQLNRGKENCSVLKKTRPVGGPTHRRVTNPVGLMALSLDRKGKPTTAVQLGPKRTVRI</sequence>
<feature type="compositionally biased region" description="Basic and acidic residues" evidence="2">
    <location>
        <begin position="155"/>
        <end position="165"/>
    </location>
</feature>
<reference evidence="3 4" key="1">
    <citation type="journal article" date="2010" name="Proc. Natl. Acad. Sci. U.S.A.">
        <title>Insights into evolution of multicellular fungi from the assembled chromosomes of the mushroom Coprinopsis cinerea (Coprinus cinereus).</title>
        <authorList>
            <person name="Stajich J.E."/>
            <person name="Wilke S.K."/>
            <person name="Ahren D."/>
            <person name="Au C.H."/>
            <person name="Birren B.W."/>
            <person name="Borodovsky M."/>
            <person name="Burns C."/>
            <person name="Canback B."/>
            <person name="Casselton L.A."/>
            <person name="Cheng C.K."/>
            <person name="Deng J."/>
            <person name="Dietrich F.S."/>
            <person name="Fargo D.C."/>
            <person name="Farman M.L."/>
            <person name="Gathman A.C."/>
            <person name="Goldberg J."/>
            <person name="Guigo R."/>
            <person name="Hoegger P.J."/>
            <person name="Hooker J.B."/>
            <person name="Huggins A."/>
            <person name="James T.Y."/>
            <person name="Kamada T."/>
            <person name="Kilaru S."/>
            <person name="Kodira C."/>
            <person name="Kues U."/>
            <person name="Kupfer D."/>
            <person name="Kwan H.S."/>
            <person name="Lomsadze A."/>
            <person name="Li W."/>
            <person name="Lilly W.W."/>
            <person name="Ma L.J."/>
            <person name="Mackey A.J."/>
            <person name="Manning G."/>
            <person name="Martin F."/>
            <person name="Muraguchi H."/>
            <person name="Natvig D.O."/>
            <person name="Palmerini H."/>
            <person name="Ramesh M.A."/>
            <person name="Rehmeyer C.J."/>
            <person name="Roe B.A."/>
            <person name="Shenoy N."/>
            <person name="Stanke M."/>
            <person name="Ter-Hovhannisyan V."/>
            <person name="Tunlid A."/>
            <person name="Velagapudi R."/>
            <person name="Vision T.J."/>
            <person name="Zeng Q."/>
            <person name="Zolan M.E."/>
            <person name="Pukkila P.J."/>
        </authorList>
    </citation>
    <scope>NUCLEOTIDE SEQUENCE [LARGE SCALE GENOMIC DNA]</scope>
    <source>
        <strain evidence="4">Okayama-7 / 130 / ATCC MYA-4618 / FGSC 9003</strain>
    </source>
</reference>